<sequence length="302" mass="32729">MTTDNPQVPWTDEQWARVNKAVQEEASRVRIAATFLPLLGPLPGDTDFVRRERIPPDAMTIQDRRVIQLATLQVRVTVRGAQMADPEMTSVLALFRRAASVLARLEDAVVFRGLVPDPANKGPDDRFAPPISVGPRQRVWEITGGQESRGLWTIPHRFSQVPEVDIAAVPLATKDARLVVGVAQAIGLLEAQGHFGPFAVVLDQALFLVAQTPSPALVLAQDRILPFLGGGPLLRSSTLNAAPGVANGVVVALGGEPVELVIATDVCVQFLQVTAEPNFVFRVCEKMALRIKEPEAIVRLID</sequence>
<organism evidence="1">
    <name type="scientific">Bradyrhizobium barranii subsp. barranii</name>
    <dbReference type="NCBI Taxonomy" id="2823807"/>
    <lineage>
        <taxon>Bacteria</taxon>
        <taxon>Pseudomonadati</taxon>
        <taxon>Pseudomonadota</taxon>
        <taxon>Alphaproteobacteria</taxon>
        <taxon>Hyphomicrobiales</taxon>
        <taxon>Nitrobacteraceae</taxon>
        <taxon>Bradyrhizobium</taxon>
        <taxon>Bradyrhizobium barranii</taxon>
    </lineage>
</organism>
<dbReference type="Gene3D" id="3.30.2400.30">
    <property type="match status" value="1"/>
</dbReference>
<name>A0A939M9J6_9BRAD</name>
<gene>
    <name evidence="2" type="ORF">J4G43_012610</name>
    <name evidence="1" type="ORF">J4G43_14730</name>
</gene>
<proteinExistence type="predicted"/>
<reference evidence="1" key="1">
    <citation type="submission" date="2021-03" db="EMBL/GenBank/DDBJ databases">
        <title>Whole Genome Sequence of Bradyrhizobium sp. Strain 144S4.</title>
        <authorList>
            <person name="Bromfield E.S.P."/>
            <person name="Cloutier S."/>
        </authorList>
    </citation>
    <scope>NUCLEOTIDE SEQUENCE [LARGE SCALE GENOMIC DNA]</scope>
    <source>
        <strain evidence="1">144S4</strain>
    </source>
</reference>
<dbReference type="EMBL" id="CP086136">
    <property type="protein sequence ID" value="UEM14986.1"/>
    <property type="molecule type" value="Genomic_DNA"/>
</dbReference>
<evidence type="ECO:0000313" key="3">
    <source>
        <dbReference type="Proteomes" id="UP000664702"/>
    </source>
</evidence>
<evidence type="ECO:0000313" key="1">
    <source>
        <dbReference type="EMBL" id="MBO1862127.1"/>
    </source>
</evidence>
<dbReference type="KEGG" id="bban:J4G43_012610"/>
<dbReference type="Pfam" id="PF04454">
    <property type="entry name" value="Linocin_M18"/>
    <property type="match status" value="2"/>
</dbReference>
<dbReference type="AlphaFoldDB" id="A0A939M9J6"/>
<dbReference type="InterPro" id="IPR007544">
    <property type="entry name" value="ENCAP"/>
</dbReference>
<dbReference type="Proteomes" id="UP000664702">
    <property type="component" value="Chromosome"/>
</dbReference>
<dbReference type="EMBL" id="JAGEMI010000001">
    <property type="protein sequence ID" value="MBO1862127.1"/>
    <property type="molecule type" value="Genomic_DNA"/>
</dbReference>
<protein>
    <submittedName>
        <fullName evidence="2">Bacteriocin family protein</fullName>
    </submittedName>
    <submittedName>
        <fullName evidence="1">Encapsulin</fullName>
    </submittedName>
</protein>
<reference evidence="2 3" key="2">
    <citation type="journal article" date="2022" name="Int. J. Syst. Evol. Microbiol.">
        <title>Strains of Bradyrhizobium barranii sp. nov. associated with legumes native to Canada are symbionts of soybeans and belong to different subspecies (subsp. barranii subsp. nov. and subsp. apii subsp. nov.) and symbiovars (sv. glycinearum and sv. septentrionale).</title>
        <authorList>
            <person name="Bromfield E.S.P."/>
            <person name="Cloutier S."/>
            <person name="Wasai-Hara S."/>
            <person name="Minamisawa K."/>
        </authorList>
    </citation>
    <scope>NUCLEOTIDE SEQUENCE [LARGE SCALE GENOMIC DNA]</scope>
    <source>
        <strain evidence="2 3">144S4</strain>
    </source>
</reference>
<evidence type="ECO:0000313" key="2">
    <source>
        <dbReference type="EMBL" id="UEM14986.1"/>
    </source>
</evidence>
<accession>A0A939M9J6</accession>
<dbReference type="RefSeq" id="WP_208084985.1">
    <property type="nucleotide sequence ID" value="NZ_CP086136.1"/>
</dbReference>